<evidence type="ECO:0000313" key="3">
    <source>
        <dbReference type="Proteomes" id="UP000028045"/>
    </source>
</evidence>
<accession>A0A084ASF6</accession>
<name>A0A084ASF6_STACB</name>
<keyword evidence="3" id="KW-1185">Reference proteome</keyword>
<gene>
    <name evidence="2" type="ORF">S7711_10895</name>
</gene>
<sequence>MGSSADGSGYAWDKSNPAPSLSPFESSNSTAAAAAAADPPCDCSFRLPCPQDGATEALRAHGRGTSGNGRFDICACRSLPVRTAVVVGSWRLGGDMFPPRREPG</sequence>
<dbReference type="EMBL" id="KL648585">
    <property type="protein sequence ID" value="KEY68235.1"/>
    <property type="molecule type" value="Genomic_DNA"/>
</dbReference>
<reference evidence="2 3" key="1">
    <citation type="journal article" date="2014" name="BMC Genomics">
        <title>Comparative genome sequencing reveals chemotype-specific gene clusters in the toxigenic black mold Stachybotrys.</title>
        <authorList>
            <person name="Semeiks J."/>
            <person name="Borek D."/>
            <person name="Otwinowski Z."/>
            <person name="Grishin N.V."/>
        </authorList>
    </citation>
    <scope>NUCLEOTIDE SEQUENCE [LARGE SCALE GENOMIC DNA]</scope>
    <source>
        <strain evidence="3">CBS 109288 / IBT 7711</strain>
    </source>
</reference>
<organism evidence="2 3">
    <name type="scientific">Stachybotrys chartarum (strain CBS 109288 / IBT 7711)</name>
    <name type="common">Toxic black mold</name>
    <name type="synonym">Stilbospora chartarum</name>
    <dbReference type="NCBI Taxonomy" id="1280523"/>
    <lineage>
        <taxon>Eukaryota</taxon>
        <taxon>Fungi</taxon>
        <taxon>Dikarya</taxon>
        <taxon>Ascomycota</taxon>
        <taxon>Pezizomycotina</taxon>
        <taxon>Sordariomycetes</taxon>
        <taxon>Hypocreomycetidae</taxon>
        <taxon>Hypocreales</taxon>
        <taxon>Stachybotryaceae</taxon>
        <taxon>Stachybotrys</taxon>
    </lineage>
</organism>
<feature type="region of interest" description="Disordered" evidence="1">
    <location>
        <begin position="1"/>
        <end position="31"/>
    </location>
</feature>
<dbReference type="Proteomes" id="UP000028045">
    <property type="component" value="Unassembled WGS sequence"/>
</dbReference>
<evidence type="ECO:0000313" key="2">
    <source>
        <dbReference type="EMBL" id="KEY68235.1"/>
    </source>
</evidence>
<evidence type="ECO:0000256" key="1">
    <source>
        <dbReference type="SAM" id="MobiDB-lite"/>
    </source>
</evidence>
<dbReference type="AlphaFoldDB" id="A0A084ASF6"/>
<protein>
    <submittedName>
        <fullName evidence="2">Uncharacterized protein</fullName>
    </submittedName>
</protein>
<dbReference type="HOGENOM" id="CLU_2251803_0_0_1"/>
<feature type="compositionally biased region" description="Polar residues" evidence="1">
    <location>
        <begin position="17"/>
        <end position="30"/>
    </location>
</feature>
<proteinExistence type="predicted"/>